<organism evidence="9 10">
    <name type="scientific">Aromia moschata</name>
    <dbReference type="NCBI Taxonomy" id="1265417"/>
    <lineage>
        <taxon>Eukaryota</taxon>
        <taxon>Metazoa</taxon>
        <taxon>Ecdysozoa</taxon>
        <taxon>Arthropoda</taxon>
        <taxon>Hexapoda</taxon>
        <taxon>Insecta</taxon>
        <taxon>Pterygota</taxon>
        <taxon>Neoptera</taxon>
        <taxon>Endopterygota</taxon>
        <taxon>Coleoptera</taxon>
        <taxon>Polyphaga</taxon>
        <taxon>Cucujiformia</taxon>
        <taxon>Chrysomeloidea</taxon>
        <taxon>Cerambycidae</taxon>
        <taxon>Cerambycinae</taxon>
        <taxon>Callichromatini</taxon>
        <taxon>Aromia</taxon>
    </lineage>
</organism>
<evidence type="ECO:0000256" key="1">
    <source>
        <dbReference type="ARBA" id="ARBA00022723"/>
    </source>
</evidence>
<dbReference type="SMART" id="SM00355">
    <property type="entry name" value="ZnF_C2H2"/>
    <property type="match status" value="3"/>
</dbReference>
<dbReference type="InterPro" id="IPR036236">
    <property type="entry name" value="Znf_C2H2_sf"/>
</dbReference>
<keyword evidence="5" id="KW-0539">Nucleus</keyword>
<dbReference type="AlphaFoldDB" id="A0AAV8XJ50"/>
<dbReference type="InterPro" id="IPR013087">
    <property type="entry name" value="Znf_C2H2_type"/>
</dbReference>
<gene>
    <name evidence="9" type="ORF">NQ318_012632</name>
</gene>
<evidence type="ECO:0000313" key="9">
    <source>
        <dbReference type="EMBL" id="KAJ8939034.1"/>
    </source>
</evidence>
<evidence type="ECO:0000256" key="5">
    <source>
        <dbReference type="ARBA" id="ARBA00023242"/>
    </source>
</evidence>
<dbReference type="GO" id="GO:0008270">
    <property type="term" value="F:zinc ion binding"/>
    <property type="evidence" value="ECO:0007669"/>
    <property type="project" value="UniProtKB-KW"/>
</dbReference>
<comment type="caution">
    <text evidence="9">The sequence shown here is derived from an EMBL/GenBank/DDBJ whole genome shotgun (WGS) entry which is preliminary data.</text>
</comment>
<evidence type="ECO:0000256" key="7">
    <source>
        <dbReference type="PROSITE-ProRule" id="PRU00042"/>
    </source>
</evidence>
<dbReference type="InterPro" id="IPR050527">
    <property type="entry name" value="Snail/Krueppel_Znf"/>
</dbReference>
<accession>A0AAV8XJ50</accession>
<keyword evidence="4" id="KW-0862">Zinc</keyword>
<keyword evidence="1" id="KW-0479">Metal-binding</keyword>
<dbReference type="SUPFAM" id="SSF57667">
    <property type="entry name" value="beta-beta-alpha zinc fingers"/>
    <property type="match status" value="2"/>
</dbReference>
<dbReference type="FunFam" id="3.30.160.60:FF:000100">
    <property type="entry name" value="Zinc finger 45-like"/>
    <property type="match status" value="1"/>
</dbReference>
<dbReference type="GO" id="GO:0000978">
    <property type="term" value="F:RNA polymerase II cis-regulatory region sequence-specific DNA binding"/>
    <property type="evidence" value="ECO:0007669"/>
    <property type="project" value="TreeGrafter"/>
</dbReference>
<feature type="domain" description="C2H2-type" evidence="8">
    <location>
        <begin position="93"/>
        <end position="120"/>
    </location>
</feature>
<dbReference type="PANTHER" id="PTHR24388">
    <property type="entry name" value="ZINC FINGER PROTEIN"/>
    <property type="match status" value="1"/>
</dbReference>
<reference evidence="9" key="1">
    <citation type="journal article" date="2023" name="Insect Mol. Biol.">
        <title>Genome sequencing provides insights into the evolution of gene families encoding plant cell wall-degrading enzymes in longhorned beetles.</title>
        <authorList>
            <person name="Shin N.R."/>
            <person name="Okamura Y."/>
            <person name="Kirsch R."/>
            <person name="Pauchet Y."/>
        </authorList>
    </citation>
    <scope>NUCLEOTIDE SEQUENCE</scope>
    <source>
        <strain evidence="9">AMC_N1</strain>
    </source>
</reference>
<evidence type="ECO:0000256" key="3">
    <source>
        <dbReference type="ARBA" id="ARBA00022771"/>
    </source>
</evidence>
<keyword evidence="10" id="KW-1185">Reference proteome</keyword>
<evidence type="ECO:0000259" key="8">
    <source>
        <dbReference type="PROSITE" id="PS50157"/>
    </source>
</evidence>
<evidence type="ECO:0000313" key="10">
    <source>
        <dbReference type="Proteomes" id="UP001162162"/>
    </source>
</evidence>
<dbReference type="GO" id="GO:0000981">
    <property type="term" value="F:DNA-binding transcription factor activity, RNA polymerase II-specific"/>
    <property type="evidence" value="ECO:0007669"/>
    <property type="project" value="TreeGrafter"/>
</dbReference>
<sequence length="191" mass="22441">MISVDFLLTNKDITYEIRTEIKRLGRPIADLIISKTDVGKSRNCSRNFNSSVYDRFKWLYGCPKRNKLFCFICLLMGGNRSAWTQEGYTEKPFQCPGCKKTYKYKRNLQVHIKNECGKLPKWVCPYCDHRDGLVCPTCKKVYKNSNSLTAHKYQDCGKEKKHNCSLCGLSFKRRHDLKMHTRRKHRTDLLT</sequence>
<keyword evidence="2" id="KW-0677">Repeat</keyword>
<keyword evidence="3 7" id="KW-0863">Zinc-finger</keyword>
<evidence type="ECO:0000256" key="6">
    <source>
        <dbReference type="ARBA" id="ARBA00037948"/>
    </source>
</evidence>
<comment type="similarity">
    <text evidence="6">Belongs to the snail C2H2-type zinc-finger protein family.</text>
</comment>
<dbReference type="Gene3D" id="3.30.160.60">
    <property type="entry name" value="Classic Zinc Finger"/>
    <property type="match status" value="2"/>
</dbReference>
<dbReference type="Proteomes" id="UP001162162">
    <property type="component" value="Unassembled WGS sequence"/>
</dbReference>
<dbReference type="PANTHER" id="PTHR24388:SF53">
    <property type="entry name" value="CHORION TRANSCRIPTION FACTOR CF2-RELATED"/>
    <property type="match status" value="1"/>
</dbReference>
<dbReference type="Pfam" id="PF00096">
    <property type="entry name" value="zf-C2H2"/>
    <property type="match status" value="3"/>
</dbReference>
<name>A0AAV8XJ50_9CUCU</name>
<proteinExistence type="inferred from homology"/>
<evidence type="ECO:0000256" key="4">
    <source>
        <dbReference type="ARBA" id="ARBA00022833"/>
    </source>
</evidence>
<feature type="domain" description="C2H2-type" evidence="8">
    <location>
        <begin position="162"/>
        <end position="185"/>
    </location>
</feature>
<dbReference type="PROSITE" id="PS00028">
    <property type="entry name" value="ZINC_FINGER_C2H2_1"/>
    <property type="match status" value="1"/>
</dbReference>
<protein>
    <recommendedName>
        <fullName evidence="8">C2H2-type domain-containing protein</fullName>
    </recommendedName>
</protein>
<evidence type="ECO:0000256" key="2">
    <source>
        <dbReference type="ARBA" id="ARBA00022737"/>
    </source>
</evidence>
<dbReference type="PROSITE" id="PS50157">
    <property type="entry name" value="ZINC_FINGER_C2H2_2"/>
    <property type="match status" value="2"/>
</dbReference>
<dbReference type="EMBL" id="JAPWTK010000512">
    <property type="protein sequence ID" value="KAJ8939034.1"/>
    <property type="molecule type" value="Genomic_DNA"/>
</dbReference>